<sequence>MSFTTLLHIAFKNLLVQKRRTFLTTLGIIIGIFAVILVMSVGAGAQSIIVSQIATRGTDQIAILAGASEEDGPPAQAMGIMVTTLTREDGEALLNAQNVTHLKTVNAYISGNKVLSWKGAQQSVTFTGTLPSYAEVENVTIADGAFFTSEEEKSGARVMVLGSSMAEEIFGNSSALNQTVTLGDVSFRVIGIMEPKGSSPFEDVDHAALVPLSVAQDRLLGVRHVSFLRAKVSDEQYLDQSVEEVRQTLLERHGEEDFSIRNISDALDIILTVTNAIRYFLVAIAAIALFVGGVGVMNIMLIAVKEKTKEIGLRKAAGARDSDILRQFLIETVVITLLGGVVGLVAGVVISLLIALVVNSLGYSYTFVISLPAVLVSLGTAACIGLVFGIVPARRASKLDPIVALRYE</sequence>
<dbReference type="PANTHER" id="PTHR30572">
    <property type="entry name" value="MEMBRANE COMPONENT OF TRANSPORTER-RELATED"/>
    <property type="match status" value="1"/>
</dbReference>
<evidence type="ECO:0000256" key="2">
    <source>
        <dbReference type="ARBA" id="ARBA00022475"/>
    </source>
</evidence>
<evidence type="ECO:0000256" key="7">
    <source>
        <dbReference type="SAM" id="Phobius"/>
    </source>
</evidence>
<evidence type="ECO:0000256" key="5">
    <source>
        <dbReference type="ARBA" id="ARBA00023136"/>
    </source>
</evidence>
<dbReference type="InterPro" id="IPR003838">
    <property type="entry name" value="ABC3_permease_C"/>
</dbReference>
<evidence type="ECO:0000313" key="10">
    <source>
        <dbReference type="EMBL" id="OGH66506.1"/>
    </source>
</evidence>
<dbReference type="EMBL" id="MFQB01000035">
    <property type="protein sequence ID" value="OGH66506.1"/>
    <property type="molecule type" value="Genomic_DNA"/>
</dbReference>
<evidence type="ECO:0000259" key="8">
    <source>
        <dbReference type="Pfam" id="PF02687"/>
    </source>
</evidence>
<gene>
    <name evidence="10" type="ORF">A3J66_04495</name>
</gene>
<dbReference type="AlphaFoldDB" id="A0A1F6M4H9"/>
<dbReference type="Pfam" id="PF02687">
    <property type="entry name" value="FtsX"/>
    <property type="match status" value="1"/>
</dbReference>
<feature type="domain" description="MacB-like periplasmic core" evidence="9">
    <location>
        <begin position="21"/>
        <end position="247"/>
    </location>
</feature>
<keyword evidence="5 7" id="KW-0472">Membrane</keyword>
<comment type="similarity">
    <text evidence="6">Belongs to the ABC-4 integral membrane protein family.</text>
</comment>
<keyword evidence="2" id="KW-1003">Cell membrane</keyword>
<evidence type="ECO:0000256" key="3">
    <source>
        <dbReference type="ARBA" id="ARBA00022692"/>
    </source>
</evidence>
<evidence type="ECO:0000259" key="9">
    <source>
        <dbReference type="Pfam" id="PF12704"/>
    </source>
</evidence>
<dbReference type="PANTHER" id="PTHR30572:SF4">
    <property type="entry name" value="ABC TRANSPORTER PERMEASE YTRF"/>
    <property type="match status" value="1"/>
</dbReference>
<comment type="subcellular location">
    <subcellularLocation>
        <location evidence="1">Cell membrane</location>
        <topology evidence="1">Multi-pass membrane protein</topology>
    </subcellularLocation>
</comment>
<proteinExistence type="inferred from homology"/>
<organism evidence="10 11">
    <name type="scientific">Candidatus Magasanikbacteria bacterium RIFCSPHIGHO2_02_FULL_47_14</name>
    <dbReference type="NCBI Taxonomy" id="1798680"/>
    <lineage>
        <taxon>Bacteria</taxon>
        <taxon>Candidatus Magasanikiibacteriota</taxon>
    </lineage>
</organism>
<feature type="transmembrane region" description="Helical" evidence="7">
    <location>
        <begin position="21"/>
        <end position="43"/>
    </location>
</feature>
<evidence type="ECO:0000256" key="1">
    <source>
        <dbReference type="ARBA" id="ARBA00004651"/>
    </source>
</evidence>
<name>A0A1F6M4H9_9BACT</name>
<dbReference type="Proteomes" id="UP000176282">
    <property type="component" value="Unassembled WGS sequence"/>
</dbReference>
<protein>
    <recommendedName>
        <fullName evidence="12">Multidrug ABC transporter substrate-binding protein</fullName>
    </recommendedName>
</protein>
<keyword evidence="4 7" id="KW-1133">Transmembrane helix</keyword>
<dbReference type="STRING" id="1798680.A3J66_04495"/>
<evidence type="ECO:0000256" key="6">
    <source>
        <dbReference type="ARBA" id="ARBA00038076"/>
    </source>
</evidence>
<dbReference type="Pfam" id="PF12704">
    <property type="entry name" value="MacB_PCD"/>
    <property type="match status" value="1"/>
</dbReference>
<evidence type="ECO:0008006" key="12">
    <source>
        <dbReference type="Google" id="ProtNLM"/>
    </source>
</evidence>
<feature type="domain" description="ABC3 transporter permease C-terminal" evidence="8">
    <location>
        <begin position="283"/>
        <end position="401"/>
    </location>
</feature>
<reference evidence="10 11" key="1">
    <citation type="journal article" date="2016" name="Nat. Commun.">
        <title>Thousands of microbial genomes shed light on interconnected biogeochemical processes in an aquifer system.</title>
        <authorList>
            <person name="Anantharaman K."/>
            <person name="Brown C.T."/>
            <person name="Hug L.A."/>
            <person name="Sharon I."/>
            <person name="Castelle C.J."/>
            <person name="Probst A.J."/>
            <person name="Thomas B.C."/>
            <person name="Singh A."/>
            <person name="Wilkins M.J."/>
            <person name="Karaoz U."/>
            <person name="Brodie E.L."/>
            <person name="Williams K.H."/>
            <person name="Hubbard S.S."/>
            <person name="Banfield J.F."/>
        </authorList>
    </citation>
    <scope>NUCLEOTIDE SEQUENCE [LARGE SCALE GENOMIC DNA]</scope>
</reference>
<feature type="transmembrane region" description="Helical" evidence="7">
    <location>
        <begin position="279"/>
        <end position="304"/>
    </location>
</feature>
<accession>A0A1F6M4H9</accession>
<dbReference type="GO" id="GO:0005886">
    <property type="term" value="C:plasma membrane"/>
    <property type="evidence" value="ECO:0007669"/>
    <property type="project" value="UniProtKB-SubCell"/>
</dbReference>
<dbReference type="InterPro" id="IPR050250">
    <property type="entry name" value="Macrolide_Exporter_MacB"/>
</dbReference>
<feature type="transmembrane region" description="Helical" evidence="7">
    <location>
        <begin position="328"/>
        <end position="357"/>
    </location>
</feature>
<dbReference type="GO" id="GO:0022857">
    <property type="term" value="F:transmembrane transporter activity"/>
    <property type="evidence" value="ECO:0007669"/>
    <property type="project" value="TreeGrafter"/>
</dbReference>
<feature type="transmembrane region" description="Helical" evidence="7">
    <location>
        <begin position="363"/>
        <end position="391"/>
    </location>
</feature>
<dbReference type="InterPro" id="IPR025857">
    <property type="entry name" value="MacB_PCD"/>
</dbReference>
<evidence type="ECO:0000313" key="11">
    <source>
        <dbReference type="Proteomes" id="UP000176282"/>
    </source>
</evidence>
<comment type="caution">
    <text evidence="10">The sequence shown here is derived from an EMBL/GenBank/DDBJ whole genome shotgun (WGS) entry which is preliminary data.</text>
</comment>
<keyword evidence="3 7" id="KW-0812">Transmembrane</keyword>
<evidence type="ECO:0000256" key="4">
    <source>
        <dbReference type="ARBA" id="ARBA00022989"/>
    </source>
</evidence>